<proteinExistence type="predicted"/>
<organism evidence="1 2">
    <name type="scientific">Brevibacillus panacihumi W25</name>
    <dbReference type="NCBI Taxonomy" id="1408254"/>
    <lineage>
        <taxon>Bacteria</taxon>
        <taxon>Bacillati</taxon>
        <taxon>Bacillota</taxon>
        <taxon>Bacilli</taxon>
        <taxon>Bacillales</taxon>
        <taxon>Paenibacillaceae</taxon>
        <taxon>Brevibacillus</taxon>
    </lineage>
</organism>
<evidence type="ECO:0000313" key="2">
    <source>
        <dbReference type="Proteomes" id="UP000017973"/>
    </source>
</evidence>
<reference evidence="1 2" key="1">
    <citation type="journal article" date="2014" name="Genome Announc.">
        <title>Draft Genome Sequence of Brevibacillus panacihumi Strain W25, a Halotolerant Hydrocarbon-Degrading Bacterium.</title>
        <authorList>
            <person name="Wang X."/>
            <person name="Jin D."/>
            <person name="Zhou L."/>
            <person name="Wu L."/>
            <person name="An W."/>
            <person name="Chen Y."/>
            <person name="Zhao L."/>
        </authorList>
    </citation>
    <scope>NUCLEOTIDE SEQUENCE [LARGE SCALE GENOMIC DNA]</scope>
    <source>
        <strain evidence="1 2">W25</strain>
    </source>
</reference>
<comment type="caution">
    <text evidence="1">The sequence shown here is derived from an EMBL/GenBank/DDBJ whole genome shotgun (WGS) entry which is preliminary data.</text>
</comment>
<dbReference type="AlphaFoldDB" id="V6MC63"/>
<accession>V6MC63</accession>
<name>V6MC63_9BACL</name>
<keyword evidence="2" id="KW-1185">Reference proteome</keyword>
<dbReference type="OrthoDB" id="7568952at2"/>
<gene>
    <name evidence="1" type="ORF">T458_06990</name>
</gene>
<dbReference type="Proteomes" id="UP000017973">
    <property type="component" value="Unassembled WGS sequence"/>
</dbReference>
<protein>
    <submittedName>
        <fullName evidence="1">XRE family transcriptional regulator</fullName>
    </submittedName>
</protein>
<sequence>MDENWKKKRTRLGAFIDRHKISQQWLQKETKLSKNTLTRLCTYDESRDYRAGPYESVKQAIYFAIKKKRPDAKMSDLFDM</sequence>
<dbReference type="EMBL" id="AYJU01000003">
    <property type="protein sequence ID" value="EST55485.1"/>
    <property type="molecule type" value="Genomic_DNA"/>
</dbReference>
<dbReference type="HOGENOM" id="CLU_198050_0_0_9"/>
<dbReference type="STRING" id="1408254.T458_06990"/>
<dbReference type="RefSeq" id="WP_023555420.1">
    <property type="nucleotide sequence ID" value="NZ_KI629787.1"/>
</dbReference>
<dbReference type="PATRIC" id="fig|1408254.3.peg.1386"/>
<evidence type="ECO:0000313" key="1">
    <source>
        <dbReference type="EMBL" id="EST55485.1"/>
    </source>
</evidence>